<dbReference type="AlphaFoldDB" id="X1GUF4"/>
<keyword evidence="1" id="KW-0812">Transmembrane</keyword>
<accession>X1GUF4</accession>
<evidence type="ECO:0000313" key="2">
    <source>
        <dbReference type="EMBL" id="GAH48470.1"/>
    </source>
</evidence>
<keyword evidence="1" id="KW-1133">Transmembrane helix</keyword>
<feature type="transmembrane region" description="Helical" evidence="1">
    <location>
        <begin position="118"/>
        <end position="139"/>
    </location>
</feature>
<evidence type="ECO:0000256" key="1">
    <source>
        <dbReference type="SAM" id="Phobius"/>
    </source>
</evidence>
<feature type="transmembrane region" description="Helical" evidence="1">
    <location>
        <begin position="92"/>
        <end position="112"/>
    </location>
</feature>
<sequence length="146" mass="16964">MNYNSENCIWLERLNTMNKLKEKILIKKEKLILSYLMIITSIFGIFFYTFIIVNGISFLVSILFMILGVSLIILLFNGKLNFLKKNRDKDMHLMATIAQFILSMAVFLGFTVNPYENAVFLIFSLQLSVVAVYSTLLYVKIREIQL</sequence>
<protein>
    <submittedName>
        <fullName evidence="2">Uncharacterized protein</fullName>
    </submittedName>
</protein>
<dbReference type="EMBL" id="BARU01019032">
    <property type="protein sequence ID" value="GAH48470.1"/>
    <property type="molecule type" value="Genomic_DNA"/>
</dbReference>
<reference evidence="2" key="1">
    <citation type="journal article" date="2014" name="Front. Microbiol.">
        <title>High frequency of phylogenetically diverse reductive dehalogenase-homologous genes in deep subseafloor sedimentary metagenomes.</title>
        <authorList>
            <person name="Kawai M."/>
            <person name="Futagami T."/>
            <person name="Toyoda A."/>
            <person name="Takaki Y."/>
            <person name="Nishi S."/>
            <person name="Hori S."/>
            <person name="Arai W."/>
            <person name="Tsubouchi T."/>
            <person name="Morono Y."/>
            <person name="Uchiyama I."/>
            <person name="Ito T."/>
            <person name="Fujiyama A."/>
            <person name="Inagaki F."/>
            <person name="Takami H."/>
        </authorList>
    </citation>
    <scope>NUCLEOTIDE SEQUENCE</scope>
    <source>
        <strain evidence="2">Expedition CK06-06</strain>
    </source>
</reference>
<proteinExistence type="predicted"/>
<organism evidence="2">
    <name type="scientific">marine sediment metagenome</name>
    <dbReference type="NCBI Taxonomy" id="412755"/>
    <lineage>
        <taxon>unclassified sequences</taxon>
        <taxon>metagenomes</taxon>
        <taxon>ecological metagenomes</taxon>
    </lineage>
</organism>
<keyword evidence="1" id="KW-0472">Membrane</keyword>
<gene>
    <name evidence="2" type="ORF">S03H2_31391</name>
</gene>
<feature type="transmembrane region" description="Helical" evidence="1">
    <location>
        <begin position="31"/>
        <end position="52"/>
    </location>
</feature>
<comment type="caution">
    <text evidence="2">The sequence shown here is derived from an EMBL/GenBank/DDBJ whole genome shotgun (WGS) entry which is preliminary data.</text>
</comment>
<name>X1GUF4_9ZZZZ</name>
<feature type="transmembrane region" description="Helical" evidence="1">
    <location>
        <begin position="58"/>
        <end position="80"/>
    </location>
</feature>